<sequence>MKKFSKVLFYFFLVSIFLACTENSLPDISINDISFIQTYENVTLNLPNGVYTPDNPDFDINDPETWTGNMAQYVKHTYMYTVNYCIENTGGSIAYDTEIDFHFRYDNDTKEIKTLYIGDIGPNQKQNSSINHVISNKQLIECRCEVFWFN</sequence>
<evidence type="ECO:0000313" key="2">
    <source>
        <dbReference type="EMBL" id="MBS2101021.1"/>
    </source>
</evidence>
<evidence type="ECO:0000313" key="3">
    <source>
        <dbReference type="Proteomes" id="UP000708576"/>
    </source>
</evidence>
<reference evidence="2 3" key="1">
    <citation type="journal article" date="2015" name="Int. J. Syst. Evol. Microbiol.">
        <title>Carboxylicivirga linearis sp. nov., isolated from a sea cucumber culture pond.</title>
        <authorList>
            <person name="Wang F.Q."/>
            <person name="Zhou Y.X."/>
            <person name="Lin X.Z."/>
            <person name="Chen G.J."/>
            <person name="Du Z.J."/>
        </authorList>
    </citation>
    <scope>NUCLEOTIDE SEQUENCE [LARGE SCALE GENOMIC DNA]</scope>
    <source>
        <strain evidence="2 3">FB218</strain>
    </source>
</reference>
<dbReference type="PROSITE" id="PS51257">
    <property type="entry name" value="PROKAR_LIPOPROTEIN"/>
    <property type="match status" value="1"/>
</dbReference>
<dbReference type="Proteomes" id="UP000708576">
    <property type="component" value="Unassembled WGS sequence"/>
</dbReference>
<protein>
    <submittedName>
        <fullName evidence="2">Uncharacterized protein</fullName>
    </submittedName>
</protein>
<name>A0ABS5K3W1_9BACT</name>
<comment type="caution">
    <text evidence="2">The sequence shown here is derived from an EMBL/GenBank/DDBJ whole genome shotgun (WGS) entry which is preliminary data.</text>
</comment>
<dbReference type="RefSeq" id="WP_212219997.1">
    <property type="nucleotide sequence ID" value="NZ_JAGUCO010000035.1"/>
</dbReference>
<keyword evidence="1" id="KW-0732">Signal</keyword>
<feature type="signal peptide" evidence="1">
    <location>
        <begin position="1"/>
        <end position="19"/>
    </location>
</feature>
<gene>
    <name evidence="2" type="ORF">KEM10_22240</name>
</gene>
<accession>A0ABS5K3W1</accession>
<dbReference type="EMBL" id="JAGUCO010000035">
    <property type="protein sequence ID" value="MBS2101021.1"/>
    <property type="molecule type" value="Genomic_DNA"/>
</dbReference>
<organism evidence="2 3">
    <name type="scientific">Carboxylicivirga linearis</name>
    <dbReference type="NCBI Taxonomy" id="1628157"/>
    <lineage>
        <taxon>Bacteria</taxon>
        <taxon>Pseudomonadati</taxon>
        <taxon>Bacteroidota</taxon>
        <taxon>Bacteroidia</taxon>
        <taxon>Marinilabiliales</taxon>
        <taxon>Marinilabiliaceae</taxon>
        <taxon>Carboxylicivirga</taxon>
    </lineage>
</organism>
<feature type="chain" id="PRO_5045481951" evidence="1">
    <location>
        <begin position="20"/>
        <end position="150"/>
    </location>
</feature>
<keyword evidence="3" id="KW-1185">Reference proteome</keyword>
<proteinExistence type="predicted"/>
<evidence type="ECO:0000256" key="1">
    <source>
        <dbReference type="SAM" id="SignalP"/>
    </source>
</evidence>